<organism evidence="2 3">
    <name type="scientific">Cylindrodendrum hubeiense</name>
    <dbReference type="NCBI Taxonomy" id="595255"/>
    <lineage>
        <taxon>Eukaryota</taxon>
        <taxon>Fungi</taxon>
        <taxon>Dikarya</taxon>
        <taxon>Ascomycota</taxon>
        <taxon>Pezizomycotina</taxon>
        <taxon>Sordariomycetes</taxon>
        <taxon>Hypocreomycetidae</taxon>
        <taxon>Hypocreales</taxon>
        <taxon>Nectriaceae</taxon>
        <taxon>Cylindrodendrum</taxon>
    </lineage>
</organism>
<dbReference type="InterPro" id="IPR009003">
    <property type="entry name" value="Peptidase_S1_PA"/>
</dbReference>
<keyword evidence="3" id="KW-1185">Reference proteome</keyword>
<protein>
    <submittedName>
        <fullName evidence="2">Uncharacterized protein</fullName>
    </submittedName>
</protein>
<evidence type="ECO:0000313" key="2">
    <source>
        <dbReference type="EMBL" id="KAF7553123.1"/>
    </source>
</evidence>
<dbReference type="SUPFAM" id="SSF50494">
    <property type="entry name" value="Trypsin-like serine proteases"/>
    <property type="match status" value="1"/>
</dbReference>
<proteinExistence type="predicted"/>
<dbReference type="InterPro" id="IPR050966">
    <property type="entry name" value="Glutamyl_endopeptidase"/>
</dbReference>
<dbReference type="PANTHER" id="PTHR15462:SF8">
    <property type="entry name" value="SERINE PROTEASE"/>
    <property type="match status" value="1"/>
</dbReference>
<dbReference type="InterPro" id="IPR043504">
    <property type="entry name" value="Peptidase_S1_PA_chymotrypsin"/>
</dbReference>
<accession>A0A9P5LJI9</accession>
<gene>
    <name evidence="2" type="ORF">G7Z17_g3875</name>
</gene>
<evidence type="ECO:0000256" key="1">
    <source>
        <dbReference type="ARBA" id="ARBA00022729"/>
    </source>
</evidence>
<keyword evidence="1" id="KW-0732">Signal</keyword>
<name>A0A9P5LJI9_9HYPO</name>
<dbReference type="Gene3D" id="2.40.10.10">
    <property type="entry name" value="Trypsin-like serine proteases"/>
    <property type="match status" value="2"/>
</dbReference>
<reference evidence="2" key="1">
    <citation type="submission" date="2020-03" db="EMBL/GenBank/DDBJ databases">
        <title>Draft Genome Sequence of Cylindrodendrum hubeiense.</title>
        <authorList>
            <person name="Buettner E."/>
            <person name="Kellner H."/>
        </authorList>
    </citation>
    <scope>NUCLEOTIDE SEQUENCE</scope>
    <source>
        <strain evidence="2">IHI 201604</strain>
    </source>
</reference>
<dbReference type="EMBL" id="JAANBB010000050">
    <property type="protein sequence ID" value="KAF7553123.1"/>
    <property type="molecule type" value="Genomic_DNA"/>
</dbReference>
<comment type="caution">
    <text evidence="2">The sequence shown here is derived from an EMBL/GenBank/DDBJ whole genome shotgun (WGS) entry which is preliminary data.</text>
</comment>
<dbReference type="Proteomes" id="UP000722485">
    <property type="component" value="Unassembled WGS sequence"/>
</dbReference>
<dbReference type="PANTHER" id="PTHR15462">
    <property type="entry name" value="SERINE PROTEASE"/>
    <property type="match status" value="1"/>
</dbReference>
<dbReference type="OrthoDB" id="3693942at2759"/>
<sequence length="620" mass="66441">MNSAPFSTVSVKPDAWKLELPTLAGQVEATLFAVDGFQTEFASIVGQEELPPVALIDRQATGMHRYLVKIESRFVNKATGLDIWKIGAGWLIRPDLLVTAGNVVFDTEYQLGAATQVKCYIGYGGRDSSETSQIQSRYGQSVVTSAEWADQLNTRSRDITFIQVAEPFAIDICTCGSFNDIKIDEPAPVDAVSQPTEAPAIPVIPAIPEIEEKLNLTVTHCDGCGGSCGSSAVTPAEQPEIQEEVKPVEETPVIPSGTTETDFEIVEENTPTTSEEDESNDDDLFYEVLKTVANLDTTSLDSTSSLLDPASKSVSITAGALLSYVVGAEAISSGAVTKIPGAAERALLAEASLQAVLAIEESPELDEILEHMQQNWTDKAPEVDEAAGLLASYLKEAARDIATYRPTDNEVGQSTKRKRRALPIRNLSTTTASGTGKDFIKGLFGPTVPLAGREDVFSSLGPVLKSAISAVEELVSESGKTAVVERVPKLLEKAASRGIELSSGPDEEASRILLQRAVMADAALQAILSLSQEKLQALKLLPLDTVSVEEDIFDFLKRVVQDLGPLALYPAKHGVKTFTPLLIDAPAKPQPVEKATVKTAKNKLVLREMLRGAKPSVIVL</sequence>
<evidence type="ECO:0000313" key="3">
    <source>
        <dbReference type="Proteomes" id="UP000722485"/>
    </source>
</evidence>
<dbReference type="AlphaFoldDB" id="A0A9P5LJI9"/>